<comment type="caution">
    <text evidence="6">The sequence shown here is derived from an EMBL/GenBank/DDBJ whole genome shotgun (WGS) entry which is preliminary data.</text>
</comment>
<feature type="binding site" evidence="3">
    <location>
        <position position="145"/>
    </location>
    <ligand>
        <name>Zn(2+)</name>
        <dbReference type="ChEBI" id="CHEBI:29105"/>
        <note>catalytic</note>
    </ligand>
</feature>
<gene>
    <name evidence="6" type="primary">BP10</name>
    <name evidence="6" type="ORF">CEXT_627581</name>
</gene>
<name>A0AAV4VVI0_CAEEX</name>
<dbReference type="InterPro" id="IPR034035">
    <property type="entry name" value="Astacin-like_dom"/>
</dbReference>
<feature type="binding site" evidence="3">
    <location>
        <position position="139"/>
    </location>
    <ligand>
        <name>Zn(2+)</name>
        <dbReference type="ChEBI" id="CHEBI:29105"/>
        <note>catalytic</note>
    </ligand>
</feature>
<feature type="signal peptide" evidence="4">
    <location>
        <begin position="1"/>
        <end position="16"/>
    </location>
</feature>
<sequence>MMRAAVFLLFVAVVYGKPAEIKNPMVNDGLFEGDIMGIDPDQDRNAVPRDSQRWTNGVIPYEVDPSLYGIWDLLMKSIRHIEDNSCLRFVQRTNERNYIRMYKGEGCWSYWGMLGNGEQKLSLGDGCAYFGTVVHEFLHAIGFQHEQNRSDRDDYLNIHWENIIEKWYYAFNKLLPEQHRLLTPFDYDSVMLYGEKSFSKQWNLKAMTAKDGRFLDEAYNKPGMSASDIKRLNMLKHESTHFSLLVAVVYSNPAKIRDPMINEGLFEGDIMGIDPNQDRNAVPRDS</sequence>
<evidence type="ECO:0000256" key="4">
    <source>
        <dbReference type="RuleBase" id="RU361183"/>
    </source>
</evidence>
<dbReference type="GO" id="GO:0008270">
    <property type="term" value="F:zinc ion binding"/>
    <property type="evidence" value="ECO:0007669"/>
    <property type="project" value="UniProtKB-UniRule"/>
</dbReference>
<dbReference type="EC" id="3.4.24.-" evidence="4"/>
<dbReference type="Gene3D" id="3.40.390.10">
    <property type="entry name" value="Collagenase (Catalytic Domain)"/>
    <property type="match status" value="1"/>
</dbReference>
<keyword evidence="3 4" id="KW-0479">Metal-binding</keyword>
<dbReference type="GO" id="GO:0004222">
    <property type="term" value="F:metalloendopeptidase activity"/>
    <property type="evidence" value="ECO:0007669"/>
    <property type="project" value="UniProtKB-UniRule"/>
</dbReference>
<feature type="domain" description="Peptidase M12A" evidence="5">
    <location>
        <begin position="45"/>
        <end position="239"/>
    </location>
</feature>
<dbReference type="PANTHER" id="PTHR10127:SF883">
    <property type="entry name" value="ZINC METALLOPROTEINASE NAS-8"/>
    <property type="match status" value="1"/>
</dbReference>
<keyword evidence="3 4" id="KW-0482">Metalloprotease</keyword>
<dbReference type="AlphaFoldDB" id="A0AAV4VVI0"/>
<dbReference type="Pfam" id="PF01400">
    <property type="entry name" value="Astacin"/>
    <property type="match status" value="1"/>
</dbReference>
<proteinExistence type="predicted"/>
<keyword evidence="4" id="KW-0732">Signal</keyword>
<evidence type="ECO:0000313" key="6">
    <source>
        <dbReference type="EMBL" id="GIY74372.1"/>
    </source>
</evidence>
<dbReference type="InterPro" id="IPR006026">
    <property type="entry name" value="Peptidase_Metallo"/>
</dbReference>
<evidence type="ECO:0000256" key="2">
    <source>
        <dbReference type="ARBA" id="ARBA00025529"/>
    </source>
</evidence>
<feature type="binding site" evidence="3">
    <location>
        <position position="135"/>
    </location>
    <ligand>
        <name>Zn(2+)</name>
        <dbReference type="ChEBI" id="CHEBI:29105"/>
        <note>catalytic</note>
    </ligand>
</feature>
<dbReference type="CDD" id="cd04280">
    <property type="entry name" value="ZnMc_astacin_like"/>
    <property type="match status" value="1"/>
</dbReference>
<keyword evidence="3 4" id="KW-0862">Zinc</keyword>
<dbReference type="PROSITE" id="PS51864">
    <property type="entry name" value="ASTACIN"/>
    <property type="match status" value="1"/>
</dbReference>
<dbReference type="PRINTS" id="PR00480">
    <property type="entry name" value="ASTACIN"/>
</dbReference>
<dbReference type="EMBL" id="BPLR01015209">
    <property type="protein sequence ID" value="GIY74372.1"/>
    <property type="molecule type" value="Genomic_DNA"/>
</dbReference>
<evidence type="ECO:0000259" key="5">
    <source>
        <dbReference type="PROSITE" id="PS51864"/>
    </source>
</evidence>
<keyword evidence="7" id="KW-1185">Reference proteome</keyword>
<comment type="subunit">
    <text evidence="1">Monomer.</text>
</comment>
<organism evidence="6 7">
    <name type="scientific">Caerostris extrusa</name>
    <name type="common">Bark spider</name>
    <name type="synonym">Caerostris bankana</name>
    <dbReference type="NCBI Taxonomy" id="172846"/>
    <lineage>
        <taxon>Eukaryota</taxon>
        <taxon>Metazoa</taxon>
        <taxon>Ecdysozoa</taxon>
        <taxon>Arthropoda</taxon>
        <taxon>Chelicerata</taxon>
        <taxon>Arachnida</taxon>
        <taxon>Araneae</taxon>
        <taxon>Araneomorphae</taxon>
        <taxon>Entelegynae</taxon>
        <taxon>Araneoidea</taxon>
        <taxon>Araneidae</taxon>
        <taxon>Caerostris</taxon>
    </lineage>
</organism>
<evidence type="ECO:0000313" key="7">
    <source>
        <dbReference type="Proteomes" id="UP001054945"/>
    </source>
</evidence>
<comment type="caution">
    <text evidence="3">Lacks conserved residue(s) required for the propagation of feature annotation.</text>
</comment>
<evidence type="ECO:0000256" key="3">
    <source>
        <dbReference type="PROSITE-ProRule" id="PRU01211"/>
    </source>
</evidence>
<keyword evidence="3 4" id="KW-0645">Protease</keyword>
<accession>A0AAV4VVI0</accession>
<keyword evidence="3 4" id="KW-0378">Hydrolase</keyword>
<dbReference type="GO" id="GO:0006508">
    <property type="term" value="P:proteolysis"/>
    <property type="evidence" value="ECO:0007669"/>
    <property type="project" value="UniProtKB-KW"/>
</dbReference>
<dbReference type="InterPro" id="IPR001506">
    <property type="entry name" value="Peptidase_M12A"/>
</dbReference>
<dbReference type="SMART" id="SM00235">
    <property type="entry name" value="ZnMc"/>
    <property type="match status" value="1"/>
</dbReference>
<protein>
    <recommendedName>
        <fullName evidence="4">Metalloendopeptidase</fullName>
        <ecNumber evidence="4">3.4.24.-</ecNumber>
    </recommendedName>
</protein>
<reference evidence="6 7" key="1">
    <citation type="submission" date="2021-06" db="EMBL/GenBank/DDBJ databases">
        <title>Caerostris extrusa draft genome.</title>
        <authorList>
            <person name="Kono N."/>
            <person name="Arakawa K."/>
        </authorList>
    </citation>
    <scope>NUCLEOTIDE SEQUENCE [LARGE SCALE GENOMIC DNA]</scope>
</reference>
<dbReference type="PANTHER" id="PTHR10127">
    <property type="entry name" value="DISCOIDIN, CUB, EGF, LAMININ , AND ZINC METALLOPROTEASE DOMAIN CONTAINING"/>
    <property type="match status" value="1"/>
</dbReference>
<comment type="cofactor">
    <cofactor evidence="3 4">
        <name>Zn(2+)</name>
        <dbReference type="ChEBI" id="CHEBI:29105"/>
    </cofactor>
    <text evidence="3 4">Binds 1 zinc ion per subunit.</text>
</comment>
<feature type="chain" id="PRO_5043096299" description="Metalloendopeptidase" evidence="4">
    <location>
        <begin position="17"/>
        <end position="286"/>
    </location>
</feature>
<dbReference type="Proteomes" id="UP001054945">
    <property type="component" value="Unassembled WGS sequence"/>
</dbReference>
<dbReference type="InterPro" id="IPR024079">
    <property type="entry name" value="MetalloPept_cat_dom_sf"/>
</dbReference>
<comment type="function">
    <text evidence="2">Zinc metalloprotease. Provoques deadhesion of endothelial cells from cell cultures, and also degradation of fibronectin, fibrinogen and gelatin in vitro. Its role in the venom is not fully understood but it might act as a spreading factor that facilitates diffusion of other venom toxins. Alternatively, it might be involved in the proteolytic processing of other venom toxins or it might play a role in extra-oral digestion of prey.</text>
</comment>
<evidence type="ECO:0000256" key="1">
    <source>
        <dbReference type="ARBA" id="ARBA00011245"/>
    </source>
</evidence>
<feature type="active site" evidence="3">
    <location>
        <position position="136"/>
    </location>
</feature>
<dbReference type="SUPFAM" id="SSF55486">
    <property type="entry name" value="Metalloproteases ('zincins'), catalytic domain"/>
    <property type="match status" value="1"/>
</dbReference>